<dbReference type="OrthoDB" id="6338576at2759"/>
<sequence>MLNGTCYLPSQLPPSIRCPRNEKAVTNEHGEVECDCRPGFVYYDGDNTCYEPYTRGPCLPGYVIRVSKSRGSRGVYILLAFLPQ</sequence>
<dbReference type="InterPro" id="IPR031993">
    <property type="entry name" value="DUF4789"/>
</dbReference>
<proteinExistence type="predicted"/>
<gene>
    <name evidence="2" type="ORF">E2C01_096767</name>
</gene>
<dbReference type="Pfam" id="PF16033">
    <property type="entry name" value="DUF4789"/>
    <property type="match status" value="1"/>
</dbReference>
<protein>
    <recommendedName>
        <fullName evidence="1">DUF4789 domain-containing protein</fullName>
    </recommendedName>
</protein>
<dbReference type="Proteomes" id="UP000324222">
    <property type="component" value="Unassembled WGS sequence"/>
</dbReference>
<feature type="domain" description="DUF4789" evidence="1">
    <location>
        <begin position="17"/>
        <end position="70"/>
    </location>
</feature>
<comment type="caution">
    <text evidence="2">The sequence shown here is derived from an EMBL/GenBank/DDBJ whole genome shotgun (WGS) entry which is preliminary data.</text>
</comment>
<accession>A0A5B7K7P9</accession>
<dbReference type="AlphaFoldDB" id="A0A5B7K7P9"/>
<name>A0A5B7K7P9_PORTR</name>
<dbReference type="EMBL" id="VSRR010126304">
    <property type="protein sequence ID" value="MPD01248.1"/>
    <property type="molecule type" value="Genomic_DNA"/>
</dbReference>
<organism evidence="2 3">
    <name type="scientific">Portunus trituberculatus</name>
    <name type="common">Swimming crab</name>
    <name type="synonym">Neptunus trituberculatus</name>
    <dbReference type="NCBI Taxonomy" id="210409"/>
    <lineage>
        <taxon>Eukaryota</taxon>
        <taxon>Metazoa</taxon>
        <taxon>Ecdysozoa</taxon>
        <taxon>Arthropoda</taxon>
        <taxon>Crustacea</taxon>
        <taxon>Multicrustacea</taxon>
        <taxon>Malacostraca</taxon>
        <taxon>Eumalacostraca</taxon>
        <taxon>Eucarida</taxon>
        <taxon>Decapoda</taxon>
        <taxon>Pleocyemata</taxon>
        <taxon>Brachyura</taxon>
        <taxon>Eubrachyura</taxon>
        <taxon>Portunoidea</taxon>
        <taxon>Portunidae</taxon>
        <taxon>Portuninae</taxon>
        <taxon>Portunus</taxon>
    </lineage>
</organism>
<reference evidence="2 3" key="1">
    <citation type="submission" date="2019-05" db="EMBL/GenBank/DDBJ databases">
        <title>Another draft genome of Portunus trituberculatus and its Hox gene families provides insights of decapod evolution.</title>
        <authorList>
            <person name="Jeong J.-H."/>
            <person name="Song I."/>
            <person name="Kim S."/>
            <person name="Choi T."/>
            <person name="Kim D."/>
            <person name="Ryu S."/>
            <person name="Kim W."/>
        </authorList>
    </citation>
    <scope>NUCLEOTIDE SEQUENCE [LARGE SCALE GENOMIC DNA]</scope>
    <source>
        <tissue evidence="2">Muscle</tissue>
    </source>
</reference>
<evidence type="ECO:0000313" key="2">
    <source>
        <dbReference type="EMBL" id="MPD01248.1"/>
    </source>
</evidence>
<evidence type="ECO:0000259" key="1">
    <source>
        <dbReference type="Pfam" id="PF16033"/>
    </source>
</evidence>
<keyword evidence="3" id="KW-1185">Reference proteome</keyword>
<evidence type="ECO:0000313" key="3">
    <source>
        <dbReference type="Proteomes" id="UP000324222"/>
    </source>
</evidence>